<dbReference type="AlphaFoldDB" id="A0A5P1EUA7"/>
<evidence type="ECO:0000313" key="3">
    <source>
        <dbReference type="Proteomes" id="UP000243459"/>
    </source>
</evidence>
<organism evidence="2 3">
    <name type="scientific">Asparagus officinalis</name>
    <name type="common">Garden asparagus</name>
    <dbReference type="NCBI Taxonomy" id="4686"/>
    <lineage>
        <taxon>Eukaryota</taxon>
        <taxon>Viridiplantae</taxon>
        <taxon>Streptophyta</taxon>
        <taxon>Embryophyta</taxon>
        <taxon>Tracheophyta</taxon>
        <taxon>Spermatophyta</taxon>
        <taxon>Magnoliopsida</taxon>
        <taxon>Liliopsida</taxon>
        <taxon>Asparagales</taxon>
        <taxon>Asparagaceae</taxon>
        <taxon>Asparagoideae</taxon>
        <taxon>Asparagus</taxon>
    </lineage>
</organism>
<accession>A0A5P1EUA7</accession>
<protein>
    <submittedName>
        <fullName evidence="2">Uncharacterized protein</fullName>
    </submittedName>
</protein>
<reference evidence="3" key="1">
    <citation type="journal article" date="2017" name="Nat. Commun.">
        <title>The asparagus genome sheds light on the origin and evolution of a young Y chromosome.</title>
        <authorList>
            <person name="Harkess A."/>
            <person name="Zhou J."/>
            <person name="Xu C."/>
            <person name="Bowers J.E."/>
            <person name="Van der Hulst R."/>
            <person name="Ayyampalayam S."/>
            <person name="Mercati F."/>
            <person name="Riccardi P."/>
            <person name="McKain M.R."/>
            <person name="Kakrana A."/>
            <person name="Tang H."/>
            <person name="Ray J."/>
            <person name="Groenendijk J."/>
            <person name="Arikit S."/>
            <person name="Mathioni S.M."/>
            <person name="Nakano M."/>
            <person name="Shan H."/>
            <person name="Telgmann-Rauber A."/>
            <person name="Kanno A."/>
            <person name="Yue Z."/>
            <person name="Chen H."/>
            <person name="Li W."/>
            <person name="Chen Y."/>
            <person name="Xu X."/>
            <person name="Zhang Y."/>
            <person name="Luo S."/>
            <person name="Chen H."/>
            <person name="Gao J."/>
            <person name="Mao Z."/>
            <person name="Pires J.C."/>
            <person name="Luo M."/>
            <person name="Kudrna D."/>
            <person name="Wing R.A."/>
            <person name="Meyers B.C."/>
            <person name="Yi K."/>
            <person name="Kong H."/>
            <person name="Lavrijsen P."/>
            <person name="Sunseri F."/>
            <person name="Falavigna A."/>
            <person name="Ye Y."/>
            <person name="Leebens-Mack J.H."/>
            <person name="Chen G."/>
        </authorList>
    </citation>
    <scope>NUCLEOTIDE SEQUENCE [LARGE SCALE GENOMIC DNA]</scope>
    <source>
        <strain evidence="3">cv. DH0086</strain>
    </source>
</reference>
<proteinExistence type="predicted"/>
<dbReference type="EMBL" id="CM007385">
    <property type="protein sequence ID" value="ONK68727.1"/>
    <property type="molecule type" value="Genomic_DNA"/>
</dbReference>
<keyword evidence="3" id="KW-1185">Reference proteome</keyword>
<dbReference type="Proteomes" id="UP000243459">
    <property type="component" value="Chromosome 5"/>
</dbReference>
<feature type="region of interest" description="Disordered" evidence="1">
    <location>
        <begin position="55"/>
        <end position="79"/>
    </location>
</feature>
<evidence type="ECO:0000313" key="2">
    <source>
        <dbReference type="EMBL" id="ONK68727.1"/>
    </source>
</evidence>
<evidence type="ECO:0000256" key="1">
    <source>
        <dbReference type="SAM" id="MobiDB-lite"/>
    </source>
</evidence>
<gene>
    <name evidence="2" type="ORF">A4U43_C05F15270</name>
</gene>
<sequence>MPERNGRPRMLMGILARTKGFWSSRNLREAFMISDELGSGELGLELGMVTYAASGGGDGGEQSSVGMVTTRAEQTGREA</sequence>
<name>A0A5P1EUA7_ASPOF</name>
<dbReference type="Gramene" id="ONK68727">
    <property type="protein sequence ID" value="ONK68727"/>
    <property type="gene ID" value="A4U43_C05F15270"/>
</dbReference>